<dbReference type="InterPro" id="IPR038726">
    <property type="entry name" value="PDDEXK_AddAB-type"/>
</dbReference>
<name>A0A1N7G5C9_9GAMM</name>
<dbReference type="Proteomes" id="UP000187495">
    <property type="component" value="Unassembled WGS sequence"/>
</dbReference>
<evidence type="ECO:0000313" key="2">
    <source>
        <dbReference type="EMBL" id="SIS07772.1"/>
    </source>
</evidence>
<dbReference type="RefSeq" id="WP_076556136.1">
    <property type="nucleotide sequence ID" value="NZ_FTNU01000023.1"/>
</dbReference>
<gene>
    <name evidence="2" type="ORF">SAMN02745664_12345</name>
</gene>
<dbReference type="AlphaFoldDB" id="A0A1N7G5C9"/>
<evidence type="ECO:0000313" key="3">
    <source>
        <dbReference type="Proteomes" id="UP000187495"/>
    </source>
</evidence>
<dbReference type="Gene3D" id="3.90.320.10">
    <property type="match status" value="1"/>
</dbReference>
<evidence type="ECO:0000259" key="1">
    <source>
        <dbReference type="Pfam" id="PF12705"/>
    </source>
</evidence>
<keyword evidence="3" id="KW-1185">Reference proteome</keyword>
<dbReference type="Pfam" id="PF12705">
    <property type="entry name" value="PDDEXK_1"/>
    <property type="match status" value="1"/>
</dbReference>
<protein>
    <submittedName>
        <fullName evidence="2">PD-(D/E)XK nuclease superfamily protein</fullName>
    </submittedName>
</protein>
<reference evidence="3" key="1">
    <citation type="submission" date="2017-01" db="EMBL/GenBank/DDBJ databases">
        <authorList>
            <person name="Varghese N."/>
            <person name="Submissions S."/>
        </authorList>
    </citation>
    <scope>NUCLEOTIDE SEQUENCE [LARGE SCALE GENOMIC DNA]</scope>
    <source>
        <strain evidence="3">DSM 21768</strain>
    </source>
</reference>
<proteinExistence type="predicted"/>
<dbReference type="STRING" id="34061.B0189_09575"/>
<accession>A0A1N7G5C9</accession>
<organism evidence="2 3">
    <name type="scientific">Moraxella cuniculi DSM 21768</name>
    <dbReference type="NCBI Taxonomy" id="1122245"/>
    <lineage>
        <taxon>Bacteria</taxon>
        <taxon>Pseudomonadati</taxon>
        <taxon>Pseudomonadota</taxon>
        <taxon>Gammaproteobacteria</taxon>
        <taxon>Moraxellales</taxon>
        <taxon>Moraxellaceae</taxon>
        <taxon>Moraxella</taxon>
    </lineage>
</organism>
<feature type="domain" description="PD-(D/E)XK endonuclease-like" evidence="1">
    <location>
        <begin position="94"/>
        <end position="230"/>
    </location>
</feature>
<sequence length="318" mass="36436">MTDISQYTVDPTVSAIYEHYQHSRFEGARTYLGASIIGKGCTRALWMDFRQVKAKMFDGRLYRLFETGHLAEPRFIQDLKAVGVTVYDIDAATGEQWAISFCDGHFRGHADGVAIGIKGAEKTWHLLEFKTHAEKSFNELKQKGVKTAKPMHYDQMQVYMHGLELGRAYYLAVNKNTDELYAERIKYDAGHAKSLIERAARIIYADTPDAPLSNKPSWYECKWCEYQPFCYAGDWELPDVNCRTCIHSTPIADAAWQCERTTPATVINTAKPCEHHRFIPHILPNLEFERYEDDKVFYRSTNGLVHINQSKGSFDVQA</sequence>
<dbReference type="InterPro" id="IPR011604">
    <property type="entry name" value="PDDEXK-like_dom_sf"/>
</dbReference>
<dbReference type="EMBL" id="FTNU01000023">
    <property type="protein sequence ID" value="SIS07772.1"/>
    <property type="molecule type" value="Genomic_DNA"/>
</dbReference>